<dbReference type="Pfam" id="PF13573">
    <property type="entry name" value="SprB"/>
    <property type="match status" value="1"/>
</dbReference>
<dbReference type="RefSeq" id="WP_143411760.1">
    <property type="nucleotide sequence ID" value="NZ_VHSF01000004.1"/>
</dbReference>
<evidence type="ECO:0000313" key="4">
    <source>
        <dbReference type="EMBL" id="TRO63319.1"/>
    </source>
</evidence>
<dbReference type="InterPro" id="IPR035986">
    <property type="entry name" value="PKD_dom_sf"/>
</dbReference>
<dbReference type="Pfam" id="PF18962">
    <property type="entry name" value="Por_Secre_tail"/>
    <property type="match status" value="1"/>
</dbReference>
<gene>
    <name evidence="4" type="ORF">FGM01_13710</name>
</gene>
<organism evidence="4 5">
    <name type="scientific">Christiangramia sabulilitoris</name>
    <dbReference type="NCBI Taxonomy" id="2583991"/>
    <lineage>
        <taxon>Bacteria</taxon>
        <taxon>Pseudomonadati</taxon>
        <taxon>Bacteroidota</taxon>
        <taxon>Flavobacteriia</taxon>
        <taxon>Flavobacteriales</taxon>
        <taxon>Flavobacteriaceae</taxon>
        <taxon>Christiangramia</taxon>
    </lineage>
</organism>
<reference evidence="4 5" key="1">
    <citation type="submission" date="2019-06" db="EMBL/GenBank/DDBJ databases">
        <title>Gramella sabulilitoris sp. nov., isolated from a marine sand.</title>
        <authorList>
            <person name="Yoon J.-H."/>
        </authorList>
    </citation>
    <scope>NUCLEOTIDE SEQUENCE [LARGE SCALE GENOMIC DNA]</scope>
    <source>
        <strain evidence="4 5">HSMS-1</strain>
    </source>
</reference>
<accession>A0A550HX45</accession>
<dbReference type="Proteomes" id="UP000315131">
    <property type="component" value="Unassembled WGS sequence"/>
</dbReference>
<dbReference type="InterPro" id="IPR000601">
    <property type="entry name" value="PKD_dom"/>
</dbReference>
<dbReference type="Pfam" id="PF18911">
    <property type="entry name" value="PKD_4"/>
    <property type="match status" value="1"/>
</dbReference>
<comment type="caution">
    <text evidence="4">The sequence shown here is derived from an EMBL/GenBank/DDBJ whole genome shotgun (WGS) entry which is preliminary data.</text>
</comment>
<dbReference type="InterPro" id="IPR026444">
    <property type="entry name" value="Secre_tail"/>
</dbReference>
<evidence type="ECO:0000256" key="1">
    <source>
        <dbReference type="ARBA" id="ARBA00022729"/>
    </source>
</evidence>
<keyword evidence="5" id="KW-1185">Reference proteome</keyword>
<dbReference type="InterPro" id="IPR025667">
    <property type="entry name" value="SprB_repeat"/>
</dbReference>
<protein>
    <submittedName>
        <fullName evidence="4">T9SS type A sorting domain-containing protein</fullName>
    </submittedName>
</protein>
<name>A0A550HX45_9FLAO</name>
<dbReference type="EMBL" id="VHSF01000004">
    <property type="protein sequence ID" value="TRO63319.1"/>
    <property type="molecule type" value="Genomic_DNA"/>
</dbReference>
<proteinExistence type="predicted"/>
<dbReference type="Gene3D" id="2.60.40.10">
    <property type="entry name" value="Immunoglobulins"/>
    <property type="match status" value="1"/>
</dbReference>
<dbReference type="SUPFAM" id="SSF49299">
    <property type="entry name" value="PKD domain"/>
    <property type="match status" value="1"/>
</dbReference>
<dbReference type="PROSITE" id="PS50093">
    <property type="entry name" value="PKD"/>
    <property type="match status" value="1"/>
</dbReference>
<evidence type="ECO:0000256" key="2">
    <source>
        <dbReference type="SAM" id="MobiDB-lite"/>
    </source>
</evidence>
<dbReference type="InterPro" id="IPR044060">
    <property type="entry name" value="Bacterial_rp_domain"/>
</dbReference>
<dbReference type="AlphaFoldDB" id="A0A550HX45"/>
<sequence>MAGNFQQFVSDTDLHAQAEQLQDAGTPLPEVATDIDGETRDETPSIGADEYSLINRYTITYTYNGQGTVGQLPDAESYDEGVQVELSAIPADGWVFIGWGGDVDPTLIEQNPVLITMDMDKEITATFVEELILSAIATPATCSNLENGSIDLTVSGGSGVYTYDWDNDLIGLYDETPDTEDLSNLLPDIYTVIVEDENGLSKSLSIEVTAEQQAVAWYLDSDGDNYAISTVTTCDSPGEGYTTNVLPLTDCDDSNATVNPGATEVIDGVDNNCDGTIDEGFTDADGDGYAAEVDDCNDTDVAINPGATEIFDGVDNNCDGTIDEGFTDADGDGYAAELDDCNDADVAINPGATEIFDGVDNNCDGTIDEGFTDLDNDGYAAEVDDCDDTDVAINPGATEIFDGVDNNCDGTMDEGFTDADGDGYAAEVDDCNDADVAINPGTTEIFDGVDNDCDGLIDEGFTDLDNDGYAAEVDDCNDADVAINPGTTEILDGVDNNCDGTIDEGFTDLDNDGYAAEVDDCNDADVAINPGTTEIFDGVDNNCDGTIDEGFTDADGDGYAAEVDDCNDADVAINPGTTEIFDGVDNNCDGTIDEGFTDADGDGYAAEVDDCNDADVAINPGTTEIFDGVDNNCDGTIDEGFTDADGDGYAAEVDDCDDSDAFFNPETIWYLDTDNDQYAVSTTTGCESPGLGYTITVLPITDCDDTDANIYPDENGICSENPCLNNSSPEIISITAPSDPFEIGIEINVEATYTDAEENIKSVTWLWGDGYDSDGTFTTSEVFGSHRYIAPGVYTVTCIIEDECGAYTISDYQYLVAYDPSGGFVTGAGWIYSPEGSYSPNPLASGDAKFGFVSKYKKGRNIPEGRTQFEFLSEDFSFVSSEYEWLIVAGEKAMFKGVGNINGVPGYKFMISVIDNDESGDKFRIKIWEELGSEEWVIYDNHMGASEDSDPESGLIRGSIKIHNPKGKSKTDSYSSISSADLYTLAVYPNPLEAEGVYLQFSERGTDETFVVRVYDLYGRQLAETNFSVSQYGGEYFWPLDHSGWEQGIYLLRAKSNTQEFQIKLVK</sequence>
<dbReference type="InterPro" id="IPR021655">
    <property type="entry name" value="Put_metal-bd"/>
</dbReference>
<feature type="domain" description="PKD" evidence="3">
    <location>
        <begin position="762"/>
        <end position="810"/>
    </location>
</feature>
<dbReference type="OrthoDB" id="1121493at2"/>
<dbReference type="InterPro" id="IPR013783">
    <property type="entry name" value="Ig-like_fold"/>
</dbReference>
<dbReference type="Pfam" id="PF18998">
    <property type="entry name" value="Flg_new_2"/>
    <property type="match status" value="1"/>
</dbReference>
<dbReference type="Pfam" id="PF11617">
    <property type="entry name" value="Cu-binding_MopE"/>
    <property type="match status" value="11"/>
</dbReference>
<dbReference type="NCBIfam" id="TIGR04183">
    <property type="entry name" value="Por_Secre_tail"/>
    <property type="match status" value="1"/>
</dbReference>
<keyword evidence="1" id="KW-0732">Signal</keyword>
<evidence type="ECO:0000313" key="5">
    <source>
        <dbReference type="Proteomes" id="UP000315131"/>
    </source>
</evidence>
<feature type="region of interest" description="Disordered" evidence="2">
    <location>
        <begin position="21"/>
        <end position="43"/>
    </location>
</feature>
<evidence type="ECO:0000259" key="3">
    <source>
        <dbReference type="PROSITE" id="PS50093"/>
    </source>
</evidence>